<evidence type="ECO:0000313" key="2">
    <source>
        <dbReference type="Proteomes" id="UP000199041"/>
    </source>
</evidence>
<reference evidence="1 2" key="1">
    <citation type="submission" date="2016-10" db="EMBL/GenBank/DDBJ databases">
        <authorList>
            <person name="de Groot N.N."/>
        </authorList>
    </citation>
    <scope>NUCLEOTIDE SEQUENCE [LARGE SCALE GENOMIC DNA]</scope>
    <source>
        <strain evidence="1 2">Vu-144</strain>
    </source>
</reference>
<dbReference type="Proteomes" id="UP000199041">
    <property type="component" value="Unassembled WGS sequence"/>
</dbReference>
<dbReference type="EMBL" id="FNQY01000004">
    <property type="protein sequence ID" value="SDZ93275.1"/>
    <property type="molecule type" value="Genomic_DNA"/>
</dbReference>
<protein>
    <submittedName>
        <fullName evidence="1">Uncharacterized protein</fullName>
    </submittedName>
</protein>
<dbReference type="STRING" id="551991.SAMN05192529_104149"/>
<proteinExistence type="predicted"/>
<dbReference type="AlphaFoldDB" id="A0A1H3X1J3"/>
<name>A0A1H3X1J3_9BACT</name>
<sequence length="79" mass="8966">MDDECQMMLIADFSIENNNKRRKYQGAIGICFQSLSRCKDMVLFFKTVLLCPAICLPPGGLNNGDAQIFKRSQLFMIRG</sequence>
<keyword evidence="2" id="KW-1185">Reference proteome</keyword>
<gene>
    <name evidence="1" type="ORF">SAMN05192529_104149</name>
</gene>
<accession>A0A1H3X1J3</accession>
<organism evidence="1 2">
    <name type="scientific">Arachidicoccus rhizosphaerae</name>
    <dbReference type="NCBI Taxonomy" id="551991"/>
    <lineage>
        <taxon>Bacteria</taxon>
        <taxon>Pseudomonadati</taxon>
        <taxon>Bacteroidota</taxon>
        <taxon>Chitinophagia</taxon>
        <taxon>Chitinophagales</taxon>
        <taxon>Chitinophagaceae</taxon>
        <taxon>Arachidicoccus</taxon>
    </lineage>
</organism>
<evidence type="ECO:0000313" key="1">
    <source>
        <dbReference type="EMBL" id="SDZ93275.1"/>
    </source>
</evidence>